<protein>
    <recommendedName>
        <fullName evidence="3">Thioredoxin domain-containing protein</fullName>
    </recommendedName>
</protein>
<dbReference type="SUPFAM" id="SSF48208">
    <property type="entry name" value="Six-hairpin glycosidases"/>
    <property type="match status" value="1"/>
</dbReference>
<dbReference type="InterPro" id="IPR008928">
    <property type="entry name" value="6-hairpin_glycosidase_sf"/>
</dbReference>
<evidence type="ECO:0000313" key="2">
    <source>
        <dbReference type="Proteomes" id="UP000011607"/>
    </source>
</evidence>
<name>M0LSN6_9EURY</name>
<dbReference type="InterPro" id="IPR024705">
    <property type="entry name" value="Ssp411"/>
</dbReference>
<dbReference type="InterPro" id="IPR012341">
    <property type="entry name" value="6hp_glycosidase-like_sf"/>
</dbReference>
<dbReference type="Proteomes" id="UP000011607">
    <property type="component" value="Unassembled WGS sequence"/>
</dbReference>
<dbReference type="Gene3D" id="1.50.10.10">
    <property type="match status" value="2"/>
</dbReference>
<reference evidence="1 2" key="1">
    <citation type="journal article" date="2014" name="PLoS Genet.">
        <title>Phylogenetically driven sequencing of extremely halophilic archaea reveals strategies for static and dynamic osmo-response.</title>
        <authorList>
            <person name="Becker E.A."/>
            <person name="Seitzer P.M."/>
            <person name="Tritt A."/>
            <person name="Larsen D."/>
            <person name="Krusor M."/>
            <person name="Yao A.I."/>
            <person name="Wu D."/>
            <person name="Madern D."/>
            <person name="Eisen J.A."/>
            <person name="Darling A.E."/>
            <person name="Facciotti M.T."/>
        </authorList>
    </citation>
    <scope>NUCLEOTIDE SEQUENCE [LARGE SCALE GENOMIC DNA]</scope>
    <source>
        <strain evidence="1 2">JCM 10879</strain>
    </source>
</reference>
<dbReference type="PANTHER" id="PTHR42899:SF1">
    <property type="entry name" value="SPERMATOGENESIS-ASSOCIATED PROTEIN 20"/>
    <property type="match status" value="1"/>
</dbReference>
<dbReference type="eggNOG" id="arCOG02007">
    <property type="taxonomic scope" value="Archaea"/>
</dbReference>
<proteinExistence type="predicted"/>
<evidence type="ECO:0008006" key="3">
    <source>
        <dbReference type="Google" id="ProtNLM"/>
    </source>
</evidence>
<comment type="caution">
    <text evidence="1">The sequence shown here is derived from an EMBL/GenBank/DDBJ whole genome shotgun (WGS) entry which is preliminary data.</text>
</comment>
<dbReference type="OrthoDB" id="28016at2157"/>
<evidence type="ECO:0000313" key="1">
    <source>
        <dbReference type="EMBL" id="EMA35110.1"/>
    </source>
</evidence>
<dbReference type="PANTHER" id="PTHR42899">
    <property type="entry name" value="SPERMATOGENESIS-ASSOCIATED PROTEIN 20"/>
    <property type="match status" value="1"/>
</dbReference>
<dbReference type="PATRIC" id="fig|1227454.3.peg.2705"/>
<keyword evidence="2" id="KW-1185">Reference proteome</keyword>
<dbReference type="AlphaFoldDB" id="M0LSN6"/>
<accession>M0LSN6</accession>
<gene>
    <name evidence="1" type="ORF">C446_13169</name>
</gene>
<dbReference type="RefSeq" id="WP_006673539.1">
    <property type="nucleotide sequence ID" value="NZ_AOMA01000128.1"/>
</dbReference>
<sequence>RQYGGFGSDGPKFPQPSRLRILARAFDRTGHEGYREVLEESLDAMAAGGLYDHVGGGFHRYCVDRDWVVPHFEKMLYDNAELPRAFLTGYRLTGNDRYAEVVEETLAFLDRELTHPEGGFFSTLDAQSSDPDTGERVEGAFYVWTPDEVRDVLEDETTADLFCDRYDITASGNFEGRNQPNQGRSIPGLAEEYELAKADVRARLETARDALFDAREDRPRPNRDEKVLAGWNGLAIATCAEAALVLGEDEYAEMAVDALEFVRDRLWDPEERRLSRRYKDDDVAIDGYLEDYAFLARGALTCYEATGEVDHLEFALALARVIEAEFWDAEAGTVYFTPESGEDLVTRPQELTDQSTPSAAGVAVETLLALESFASDAEYGEIAATVLATHADRLEANPLQHATLCLGADRLESGALEVTVVADEMPEDWREAFATRFDPDRLFARRPPTEDGLDDWLDELGVADAPPIWAGREVRDGEPTLYVCRGRTCSPPTHDVDDALEWVDGNAAVDIEGGTDDSTADGDDLESPF</sequence>
<dbReference type="GO" id="GO:0005975">
    <property type="term" value="P:carbohydrate metabolic process"/>
    <property type="evidence" value="ECO:0007669"/>
    <property type="project" value="InterPro"/>
</dbReference>
<dbReference type="EMBL" id="AOMA01000128">
    <property type="protein sequence ID" value="EMA35110.1"/>
    <property type="molecule type" value="Genomic_DNA"/>
</dbReference>
<organism evidence="1 2">
    <name type="scientific">Halobiforma nitratireducens JCM 10879</name>
    <dbReference type="NCBI Taxonomy" id="1227454"/>
    <lineage>
        <taxon>Archaea</taxon>
        <taxon>Methanobacteriati</taxon>
        <taxon>Methanobacteriota</taxon>
        <taxon>Stenosarchaea group</taxon>
        <taxon>Halobacteria</taxon>
        <taxon>Halobacteriales</taxon>
        <taxon>Natrialbaceae</taxon>
        <taxon>Halobiforma</taxon>
    </lineage>
</organism>
<feature type="non-terminal residue" evidence="1">
    <location>
        <position position="1"/>
    </location>
</feature>